<dbReference type="Gene3D" id="3.40.309.10">
    <property type="entry name" value="Aldehyde Dehydrogenase, Chain A, domain 2"/>
    <property type="match status" value="2"/>
</dbReference>
<dbReference type="PROSITE" id="PS00902">
    <property type="entry name" value="GLUTAMATE_5_KINASE"/>
    <property type="match status" value="1"/>
</dbReference>
<dbReference type="HAMAP" id="MF_00412">
    <property type="entry name" value="ProA"/>
    <property type="match status" value="1"/>
</dbReference>
<dbReference type="PROSITE" id="PS01223">
    <property type="entry name" value="PROA"/>
    <property type="match status" value="1"/>
</dbReference>
<evidence type="ECO:0000256" key="10">
    <source>
        <dbReference type="ARBA" id="ARBA00022840"/>
    </source>
</evidence>
<accession>A0A7R9DZA0</accession>
<keyword evidence="13" id="KW-0511">Multifunctional enzyme</keyword>
<evidence type="ECO:0000256" key="7">
    <source>
        <dbReference type="ARBA" id="ARBA00022679"/>
    </source>
</evidence>
<dbReference type="InterPro" id="IPR019797">
    <property type="entry name" value="Glutamate_5-kinase_CS"/>
</dbReference>
<comment type="pathway">
    <text evidence="1">Amino-acid biosynthesis; L-proline biosynthesis; L-glutamate 5-semialdehyde from L-glutamate: step 2/2.</text>
</comment>
<reference evidence="18" key="1">
    <citation type="submission" date="2020-11" db="EMBL/GenBank/DDBJ databases">
        <authorList>
            <person name="Tran Van P."/>
        </authorList>
    </citation>
    <scope>NUCLEOTIDE SEQUENCE</scope>
</reference>
<dbReference type="InterPro" id="IPR016161">
    <property type="entry name" value="Ald_DH/histidinol_DH"/>
</dbReference>
<dbReference type="SUPFAM" id="SSF53633">
    <property type="entry name" value="Carbamate kinase-like"/>
    <property type="match status" value="1"/>
</dbReference>
<evidence type="ECO:0000256" key="6">
    <source>
        <dbReference type="ARBA" id="ARBA00022650"/>
    </source>
</evidence>
<evidence type="ECO:0000259" key="17">
    <source>
        <dbReference type="Pfam" id="PF00696"/>
    </source>
</evidence>
<dbReference type="Pfam" id="PF00171">
    <property type="entry name" value="Aldedh"/>
    <property type="match status" value="1"/>
</dbReference>
<proteinExistence type="inferred from homology"/>
<sequence length="947" mass="103053">MLPRCVCTLLRARGLSMVTSRHATSGNIVARSVYCKGTHQQPVQKVIKRPVQTMEKRRATFNDRSQFKYARRLVIKLGSAVITREDEHGLASGYHLLMDHSLDARVGLPRNKSTETPAVAECQIEGRECIMVTSGAVAFGKQKLTQELLMSLSMRETLSPKDHTREDAGLLLEPRAAAAVGQSGLMSLYDAMFAQYGVKLAQVLVTKPDFYNEETRRNLFSTLSELISLNIVPIINTNDAVSPPPQADDDLAGQVISIKDNDSLAAMLAAEVQADLLILMSDVDGIYTKPPSQEGARLLRTYTPDMNDTVQFGKKSRVGTGGMDGKVEAATWALEHGVSVVICNGMQEKAIKTILAGRKIGTFFTDSNHALGSTPVDIMAENARQGSRVLQTLAPEDRAHCIHTLADLLVSRQSKILEANAKDLAEATKNGVAAPLMSRLSLSSSKLKNLAVGLKQIAESSHTNVNRVLRRTRLANGLELSQITVPIGVLLVIFESRPDCLPQVAALALSSANGLLLKGGKEAVHSNKALMEIVNEALESVGATKAISLVSTREEISDLLSMEHHIDLIIPRGSSELVRSIQEQSQHIPVLGHAEGICHVYVDNSADLDKALKIVRDSKCDYPAACNAMETLLLHEDLVKGGASFFVDVCSMLKKEGRVTGNINVRELIQYYRPLEPPLTCWGQQYLSGGRTMTLQRTDYTLTNVVHVSGELDRVIHHPIDTAKVVSPTSRTPCSFVLLTGGVPLLILFVVEPLCTFSVRFCTFLHEFFERPPASLCAQPASESIPDFSSSLRLNQAVEHVTIYAGPNLSQQLTFGPPPAKSLRTEYSSLECTVEVVKNLQDAVNHIHTYGSSHTDVIVAEDPHKATEFLRQVDSACVFHNASSRFADGYRFGLGAEVGISTARIHARGPVGVEGLLTTKWVLSGDGHAASDFCEGGLEYLHESLPL</sequence>
<dbReference type="InterPro" id="IPR005715">
    <property type="entry name" value="Glu_5kinase/COase_Synthase"/>
</dbReference>
<keyword evidence="11" id="KW-0521">NADP</keyword>
<evidence type="ECO:0000256" key="5">
    <source>
        <dbReference type="ARBA" id="ARBA00022605"/>
    </source>
</evidence>
<evidence type="ECO:0000256" key="2">
    <source>
        <dbReference type="ARBA" id="ARBA00005185"/>
    </source>
</evidence>
<dbReference type="GO" id="GO:0055129">
    <property type="term" value="P:L-proline biosynthetic process"/>
    <property type="evidence" value="ECO:0007669"/>
    <property type="project" value="UniProtKB-UniPathway"/>
</dbReference>
<dbReference type="InterPro" id="IPR041744">
    <property type="entry name" value="G5K_ProBA"/>
</dbReference>
<dbReference type="AlphaFoldDB" id="A0A7R9DZA0"/>
<dbReference type="UniPathway" id="UPA00098">
    <property type="reaction ID" value="UER00359"/>
</dbReference>
<comment type="similarity">
    <text evidence="4">In the N-terminal section; belongs to the glutamate 5-kinase family.</text>
</comment>
<dbReference type="PRINTS" id="PR00474">
    <property type="entry name" value="GLU5KINASE"/>
</dbReference>
<dbReference type="HAMAP" id="MF_00456">
    <property type="entry name" value="ProB"/>
    <property type="match status" value="1"/>
</dbReference>
<evidence type="ECO:0000256" key="8">
    <source>
        <dbReference type="ARBA" id="ARBA00022741"/>
    </source>
</evidence>
<name>A0A7R9DZA0_9NEOP</name>
<evidence type="ECO:0000256" key="4">
    <source>
        <dbReference type="ARBA" id="ARBA00009302"/>
    </source>
</evidence>
<comment type="catalytic activity">
    <reaction evidence="14">
        <text>L-glutamate 5-semialdehyde + phosphate + NADP(+) = L-glutamyl 5-phosphate + NADPH + H(+)</text>
        <dbReference type="Rhea" id="RHEA:19541"/>
        <dbReference type="ChEBI" id="CHEBI:15378"/>
        <dbReference type="ChEBI" id="CHEBI:43474"/>
        <dbReference type="ChEBI" id="CHEBI:57783"/>
        <dbReference type="ChEBI" id="CHEBI:58066"/>
        <dbReference type="ChEBI" id="CHEBI:58274"/>
        <dbReference type="ChEBI" id="CHEBI:58349"/>
        <dbReference type="EC" id="1.2.1.41"/>
    </reaction>
</comment>
<keyword evidence="12" id="KW-0560">Oxidoreductase</keyword>
<dbReference type="Gene3D" id="3.40.1160.10">
    <property type="entry name" value="Acetylglutamate kinase-like"/>
    <property type="match status" value="1"/>
</dbReference>
<dbReference type="InterPro" id="IPR036393">
    <property type="entry name" value="AceGlu_kinase-like_sf"/>
</dbReference>
<dbReference type="InterPro" id="IPR020593">
    <property type="entry name" value="G-glutamylP_reductase_CS"/>
</dbReference>
<dbReference type="Gene3D" id="3.40.605.10">
    <property type="entry name" value="Aldehyde Dehydrogenase, Chain A, domain 1"/>
    <property type="match status" value="2"/>
</dbReference>
<dbReference type="CDD" id="cd04256">
    <property type="entry name" value="AAK_P5CS_ProBA"/>
    <property type="match status" value="1"/>
</dbReference>
<comment type="pathway">
    <text evidence="2">Amino-acid biosynthesis; L-proline biosynthesis; L-glutamate 5-semialdehyde from L-glutamate: step 1/2.</text>
</comment>
<dbReference type="GO" id="GO:0005739">
    <property type="term" value="C:mitochondrion"/>
    <property type="evidence" value="ECO:0007669"/>
    <property type="project" value="TreeGrafter"/>
</dbReference>
<evidence type="ECO:0000256" key="9">
    <source>
        <dbReference type="ARBA" id="ARBA00022777"/>
    </source>
</evidence>
<keyword evidence="9" id="KW-0418">Kinase</keyword>
<evidence type="ECO:0000256" key="1">
    <source>
        <dbReference type="ARBA" id="ARBA00004985"/>
    </source>
</evidence>
<feature type="domain" description="Aldehyde dehydrogenase" evidence="16">
    <location>
        <begin position="372"/>
        <end position="639"/>
    </location>
</feature>
<dbReference type="InterPro" id="IPR016162">
    <property type="entry name" value="Ald_DH_N"/>
</dbReference>
<dbReference type="EMBL" id="OB792800">
    <property type="protein sequence ID" value="CAD7424522.1"/>
    <property type="molecule type" value="Genomic_DNA"/>
</dbReference>
<evidence type="ECO:0000256" key="12">
    <source>
        <dbReference type="ARBA" id="ARBA00023002"/>
    </source>
</evidence>
<dbReference type="GO" id="GO:0005524">
    <property type="term" value="F:ATP binding"/>
    <property type="evidence" value="ECO:0007669"/>
    <property type="project" value="UniProtKB-KW"/>
</dbReference>
<dbReference type="FunFam" id="3.40.1160.10:FF:000032">
    <property type="entry name" value="Delta-1-pyrroline-5-carboxylate synthase"/>
    <property type="match status" value="1"/>
</dbReference>
<keyword evidence="5" id="KW-0028">Amino-acid biosynthesis</keyword>
<evidence type="ECO:0000256" key="15">
    <source>
        <dbReference type="ARBA" id="ARBA00049141"/>
    </source>
</evidence>
<comment type="similarity">
    <text evidence="3">In the C-terminal section; belongs to the gamma-glutamyl phosphate reductase family.</text>
</comment>
<dbReference type="GO" id="GO:0004349">
    <property type="term" value="F:glutamate 5-kinase activity"/>
    <property type="evidence" value="ECO:0007669"/>
    <property type="project" value="UniProtKB-EC"/>
</dbReference>
<comment type="catalytic activity">
    <reaction evidence="15">
        <text>L-glutamate + ATP = L-glutamyl 5-phosphate + ADP</text>
        <dbReference type="Rhea" id="RHEA:14877"/>
        <dbReference type="ChEBI" id="CHEBI:29985"/>
        <dbReference type="ChEBI" id="CHEBI:30616"/>
        <dbReference type="ChEBI" id="CHEBI:58274"/>
        <dbReference type="ChEBI" id="CHEBI:456216"/>
        <dbReference type="EC" id="2.7.2.11"/>
    </reaction>
</comment>
<dbReference type="CDD" id="cd07079">
    <property type="entry name" value="ALDH_F18-19_ProA-GPR"/>
    <property type="match status" value="1"/>
</dbReference>
<dbReference type="PANTHER" id="PTHR11063">
    <property type="entry name" value="GLUTAMATE SEMIALDEHYDE DEHYDROGENASE"/>
    <property type="match status" value="1"/>
</dbReference>
<keyword evidence="8" id="KW-0547">Nucleotide-binding</keyword>
<keyword evidence="6" id="KW-0641">Proline biosynthesis</keyword>
<dbReference type="InterPro" id="IPR000965">
    <property type="entry name" value="GPR_dom"/>
</dbReference>
<feature type="domain" description="Aspartate/glutamate/uridylate kinase" evidence="17">
    <location>
        <begin position="72"/>
        <end position="344"/>
    </location>
</feature>
<evidence type="ECO:0000259" key="16">
    <source>
        <dbReference type="Pfam" id="PF00171"/>
    </source>
</evidence>
<evidence type="ECO:0008006" key="19">
    <source>
        <dbReference type="Google" id="ProtNLM"/>
    </source>
</evidence>
<dbReference type="Pfam" id="PF00696">
    <property type="entry name" value="AA_kinase"/>
    <property type="match status" value="1"/>
</dbReference>
<organism evidence="18">
    <name type="scientific">Timema monikensis</name>
    <dbReference type="NCBI Taxonomy" id="170555"/>
    <lineage>
        <taxon>Eukaryota</taxon>
        <taxon>Metazoa</taxon>
        <taxon>Ecdysozoa</taxon>
        <taxon>Arthropoda</taxon>
        <taxon>Hexapoda</taxon>
        <taxon>Insecta</taxon>
        <taxon>Pterygota</taxon>
        <taxon>Neoptera</taxon>
        <taxon>Polyneoptera</taxon>
        <taxon>Phasmatodea</taxon>
        <taxon>Timematodea</taxon>
        <taxon>Timematoidea</taxon>
        <taxon>Timematidae</taxon>
        <taxon>Timema</taxon>
    </lineage>
</organism>
<evidence type="ECO:0000256" key="11">
    <source>
        <dbReference type="ARBA" id="ARBA00022857"/>
    </source>
</evidence>
<dbReference type="InterPro" id="IPR016163">
    <property type="entry name" value="Ald_DH_C"/>
</dbReference>
<dbReference type="InterPro" id="IPR015590">
    <property type="entry name" value="Aldehyde_DH_dom"/>
</dbReference>
<dbReference type="InterPro" id="IPR001048">
    <property type="entry name" value="Asp/Glu/Uridylate_kinase"/>
</dbReference>
<dbReference type="GO" id="GO:0004350">
    <property type="term" value="F:glutamate-5-semialdehyde dehydrogenase activity"/>
    <property type="evidence" value="ECO:0007669"/>
    <property type="project" value="UniProtKB-EC"/>
</dbReference>
<evidence type="ECO:0000256" key="14">
    <source>
        <dbReference type="ARBA" id="ARBA00049024"/>
    </source>
</evidence>
<dbReference type="InterPro" id="IPR001057">
    <property type="entry name" value="Glu/AcGlu_kinase"/>
</dbReference>
<keyword evidence="7" id="KW-0808">Transferase</keyword>
<protein>
    <recommendedName>
        <fullName evidence="19">Glutamate-5-semialdehyde dehydrogenase</fullName>
    </recommendedName>
</protein>
<dbReference type="SUPFAM" id="SSF53720">
    <property type="entry name" value="ALDH-like"/>
    <property type="match status" value="1"/>
</dbReference>
<evidence type="ECO:0000256" key="13">
    <source>
        <dbReference type="ARBA" id="ARBA00023268"/>
    </source>
</evidence>
<evidence type="ECO:0000313" key="18">
    <source>
        <dbReference type="EMBL" id="CAD7424522.1"/>
    </source>
</evidence>
<keyword evidence="10" id="KW-0067">ATP-binding</keyword>
<evidence type="ECO:0000256" key="3">
    <source>
        <dbReference type="ARBA" id="ARBA00006300"/>
    </source>
</evidence>
<gene>
    <name evidence="18" type="ORF">TMSB3V08_LOCUS1465</name>
</gene>
<dbReference type="PANTHER" id="PTHR11063:SF8">
    <property type="entry name" value="DELTA-1-PYRROLINE-5-CARBOXYLATE SYNTHASE"/>
    <property type="match status" value="1"/>
</dbReference>